<dbReference type="InterPro" id="IPR002734">
    <property type="entry name" value="RibDG_C"/>
</dbReference>
<comment type="caution">
    <text evidence="2">The sequence shown here is derived from an EMBL/GenBank/DDBJ whole genome shotgun (WGS) entry which is preliminary data.</text>
</comment>
<gene>
    <name evidence="2" type="ORF">FQP89_13545</name>
</gene>
<organism evidence="2 3">
    <name type="scientific">Vreelandella titanicae</name>
    <dbReference type="NCBI Taxonomy" id="664683"/>
    <lineage>
        <taxon>Bacteria</taxon>
        <taxon>Pseudomonadati</taxon>
        <taxon>Pseudomonadota</taxon>
        <taxon>Gammaproteobacteria</taxon>
        <taxon>Oceanospirillales</taxon>
        <taxon>Halomonadaceae</taxon>
        <taxon>Vreelandella</taxon>
    </lineage>
</organism>
<dbReference type="GO" id="GO:0009231">
    <property type="term" value="P:riboflavin biosynthetic process"/>
    <property type="evidence" value="ECO:0007669"/>
    <property type="project" value="InterPro"/>
</dbReference>
<protein>
    <submittedName>
        <fullName evidence="2">Dihydrofolate reductase</fullName>
    </submittedName>
</protein>
<dbReference type="RefSeq" id="WP_144811871.1">
    <property type="nucleotide sequence ID" value="NZ_VNFE01000004.1"/>
</dbReference>
<dbReference type="SUPFAM" id="SSF53597">
    <property type="entry name" value="Dihydrofolate reductase-like"/>
    <property type="match status" value="1"/>
</dbReference>
<reference evidence="2 3" key="1">
    <citation type="submission" date="2019-07" db="EMBL/GenBank/DDBJ databases">
        <title>Diversity of Bacteria from Kongsfjorden, Arctic.</title>
        <authorList>
            <person name="Yu Y."/>
        </authorList>
    </citation>
    <scope>NUCLEOTIDE SEQUENCE [LARGE SCALE GENOMIC DNA]</scope>
    <source>
        <strain evidence="2 3">SM1922</strain>
    </source>
</reference>
<dbReference type="InterPro" id="IPR050765">
    <property type="entry name" value="Riboflavin_Biosynth_HTPR"/>
</dbReference>
<dbReference type="InterPro" id="IPR024072">
    <property type="entry name" value="DHFR-like_dom_sf"/>
</dbReference>
<dbReference type="Proteomes" id="UP000317288">
    <property type="component" value="Unassembled WGS sequence"/>
</dbReference>
<accession>A0A558J667</accession>
<dbReference type="Gene3D" id="3.40.430.10">
    <property type="entry name" value="Dihydrofolate Reductase, subunit A"/>
    <property type="match status" value="1"/>
</dbReference>
<dbReference type="AlphaFoldDB" id="A0A558J667"/>
<evidence type="ECO:0000313" key="3">
    <source>
        <dbReference type="Proteomes" id="UP000317288"/>
    </source>
</evidence>
<proteinExistence type="predicted"/>
<sequence>MSKVFVNIGLSLDGYMAPEGMTMENPEYKNWGEKWGALMAWLLKQQYMRENLQLGLGGETGPVNDMVRHTFERTGANIMGKRMFDQGEVSWPEEAPFHAPVYVLTHEKREPWVRPGGTTFYFINAGPERALALAREAAGSRDIRISGGADVIQQYLNLGVVDELEIALAPVFFGGGRRLFENLNEPGPQFRIDTILNGSAATHLRYVRQ</sequence>
<feature type="domain" description="Bacterial bifunctional deaminase-reductase C-terminal" evidence="1">
    <location>
        <begin position="3"/>
        <end position="193"/>
    </location>
</feature>
<dbReference type="EMBL" id="VNFE01000004">
    <property type="protein sequence ID" value="TVU89044.1"/>
    <property type="molecule type" value="Genomic_DNA"/>
</dbReference>
<dbReference type="PANTHER" id="PTHR38011:SF12">
    <property type="entry name" value="BIFUNCTIONAL DEAMINASE-REDUCTASE DOMAIN PROTEIN"/>
    <property type="match status" value="1"/>
</dbReference>
<name>A0A558J667_9GAMM</name>
<dbReference type="PANTHER" id="PTHR38011">
    <property type="entry name" value="DIHYDROFOLATE REDUCTASE FAMILY PROTEIN (AFU_ORTHOLOGUE AFUA_8G06820)"/>
    <property type="match status" value="1"/>
</dbReference>
<dbReference type="GO" id="GO:0008703">
    <property type="term" value="F:5-amino-6-(5-phosphoribosylamino)uracil reductase activity"/>
    <property type="evidence" value="ECO:0007669"/>
    <property type="project" value="InterPro"/>
</dbReference>
<dbReference type="Pfam" id="PF01872">
    <property type="entry name" value="RibD_C"/>
    <property type="match status" value="1"/>
</dbReference>
<evidence type="ECO:0000259" key="1">
    <source>
        <dbReference type="Pfam" id="PF01872"/>
    </source>
</evidence>
<evidence type="ECO:0000313" key="2">
    <source>
        <dbReference type="EMBL" id="TVU89044.1"/>
    </source>
</evidence>